<dbReference type="AlphaFoldDB" id="A0A9P9BPN5"/>
<name>A0A9P9BPN5_9PEZI</name>
<organism evidence="2 3">
    <name type="scientific">Microdochium trichocladiopsis</name>
    <dbReference type="NCBI Taxonomy" id="1682393"/>
    <lineage>
        <taxon>Eukaryota</taxon>
        <taxon>Fungi</taxon>
        <taxon>Dikarya</taxon>
        <taxon>Ascomycota</taxon>
        <taxon>Pezizomycotina</taxon>
        <taxon>Sordariomycetes</taxon>
        <taxon>Xylariomycetidae</taxon>
        <taxon>Xylariales</taxon>
        <taxon>Microdochiaceae</taxon>
        <taxon>Microdochium</taxon>
    </lineage>
</organism>
<keyword evidence="1" id="KW-0812">Transmembrane</keyword>
<dbReference type="EMBL" id="JAGTJQ010000009">
    <property type="protein sequence ID" value="KAH7024731.1"/>
    <property type="molecule type" value="Genomic_DNA"/>
</dbReference>
<proteinExistence type="predicted"/>
<keyword evidence="1" id="KW-0472">Membrane</keyword>
<dbReference type="InterPro" id="IPR040632">
    <property type="entry name" value="Sulfotransfer_4"/>
</dbReference>
<dbReference type="Pfam" id="PF17784">
    <property type="entry name" value="Sulfotransfer_4"/>
    <property type="match status" value="1"/>
</dbReference>
<reference evidence="2" key="1">
    <citation type="journal article" date="2021" name="Nat. Commun.">
        <title>Genetic determinants of endophytism in the Arabidopsis root mycobiome.</title>
        <authorList>
            <person name="Mesny F."/>
            <person name="Miyauchi S."/>
            <person name="Thiergart T."/>
            <person name="Pickel B."/>
            <person name="Atanasova L."/>
            <person name="Karlsson M."/>
            <person name="Huettel B."/>
            <person name="Barry K.W."/>
            <person name="Haridas S."/>
            <person name="Chen C."/>
            <person name="Bauer D."/>
            <person name="Andreopoulos W."/>
            <person name="Pangilinan J."/>
            <person name="LaButti K."/>
            <person name="Riley R."/>
            <person name="Lipzen A."/>
            <person name="Clum A."/>
            <person name="Drula E."/>
            <person name="Henrissat B."/>
            <person name="Kohler A."/>
            <person name="Grigoriev I.V."/>
            <person name="Martin F.M."/>
            <person name="Hacquard S."/>
        </authorList>
    </citation>
    <scope>NUCLEOTIDE SEQUENCE</scope>
    <source>
        <strain evidence="2">MPI-CAGE-CH-0230</strain>
    </source>
</reference>
<dbReference type="PANTHER" id="PTHR36978">
    <property type="entry name" value="P-LOOP CONTAINING NUCLEOTIDE TRIPHOSPHATE HYDROLASE"/>
    <property type="match status" value="1"/>
</dbReference>
<evidence type="ECO:0000313" key="3">
    <source>
        <dbReference type="Proteomes" id="UP000756346"/>
    </source>
</evidence>
<evidence type="ECO:0008006" key="4">
    <source>
        <dbReference type="Google" id="ProtNLM"/>
    </source>
</evidence>
<dbReference type="SUPFAM" id="SSF52540">
    <property type="entry name" value="P-loop containing nucleoside triphosphate hydrolases"/>
    <property type="match status" value="1"/>
</dbReference>
<evidence type="ECO:0000256" key="1">
    <source>
        <dbReference type="SAM" id="Phobius"/>
    </source>
</evidence>
<keyword evidence="1" id="KW-1133">Transmembrane helix</keyword>
<sequence>MARLIDSLPEPSKILEKDVIVMSSSRMGTFSLYQAMQMLGYKPYRMYEVVHQGITHMQLLKEAFDCKYSGAGKPYGKAEFDKWMANYNVIIEIPQWFPEEFLSFYPDAKFILTERENDAWVRSLNNAAIPLFTMTKKFPLTWIRLIDTFIENFAELNASMENACYLGYGCESEMGMEKAIERRLEVSAMTKSRIPKQQLLVCRLEDGFGWEQICPFLGKEIPKQRYPRGNAPKEFEATLKGLLAPALRKSAAIVVTVVLMPLIAAGWWWYWKQ</sequence>
<protein>
    <recommendedName>
        <fullName evidence="4">P-loop containing nucleoside triphosphate hydrolase protein</fullName>
    </recommendedName>
</protein>
<dbReference type="OrthoDB" id="408152at2759"/>
<dbReference type="Gene3D" id="3.40.50.300">
    <property type="entry name" value="P-loop containing nucleotide triphosphate hydrolases"/>
    <property type="match status" value="1"/>
</dbReference>
<dbReference type="GeneID" id="70190017"/>
<dbReference type="Proteomes" id="UP000756346">
    <property type="component" value="Unassembled WGS sequence"/>
</dbReference>
<accession>A0A9P9BPN5</accession>
<comment type="caution">
    <text evidence="2">The sequence shown here is derived from an EMBL/GenBank/DDBJ whole genome shotgun (WGS) entry which is preliminary data.</text>
</comment>
<keyword evidence="3" id="KW-1185">Reference proteome</keyword>
<dbReference type="InterPro" id="IPR027417">
    <property type="entry name" value="P-loop_NTPase"/>
</dbReference>
<evidence type="ECO:0000313" key="2">
    <source>
        <dbReference type="EMBL" id="KAH7024731.1"/>
    </source>
</evidence>
<dbReference type="RefSeq" id="XP_046008279.1">
    <property type="nucleotide sequence ID" value="XM_046160471.1"/>
</dbReference>
<feature type="transmembrane region" description="Helical" evidence="1">
    <location>
        <begin position="250"/>
        <end position="270"/>
    </location>
</feature>
<gene>
    <name evidence="2" type="ORF">B0I36DRAFT_376575</name>
</gene>
<dbReference type="PANTHER" id="PTHR36978:SF4">
    <property type="entry name" value="P-LOOP CONTAINING NUCLEOSIDE TRIPHOSPHATE HYDROLASE PROTEIN"/>
    <property type="match status" value="1"/>
</dbReference>